<keyword evidence="2" id="KW-0472">Membrane</keyword>
<name>A0A6I5A0N4_9BACI</name>
<dbReference type="InterPro" id="IPR003594">
    <property type="entry name" value="HATPase_dom"/>
</dbReference>
<dbReference type="PANTHER" id="PTHR34220:SF7">
    <property type="entry name" value="SENSOR HISTIDINE KINASE YPDA"/>
    <property type="match status" value="1"/>
</dbReference>
<evidence type="ECO:0000259" key="3">
    <source>
        <dbReference type="SMART" id="SM00387"/>
    </source>
</evidence>
<dbReference type="GO" id="GO:0016020">
    <property type="term" value="C:membrane"/>
    <property type="evidence" value="ECO:0007669"/>
    <property type="project" value="InterPro"/>
</dbReference>
<feature type="transmembrane region" description="Helical" evidence="2">
    <location>
        <begin position="20"/>
        <end position="42"/>
    </location>
</feature>
<dbReference type="GO" id="GO:0000155">
    <property type="term" value="F:phosphorelay sensor kinase activity"/>
    <property type="evidence" value="ECO:0007669"/>
    <property type="project" value="InterPro"/>
</dbReference>
<protein>
    <recommendedName>
        <fullName evidence="3">Histidine kinase/HSP90-like ATPase domain-containing protein</fullName>
    </recommendedName>
</protein>
<evidence type="ECO:0000313" key="4">
    <source>
        <dbReference type="EMBL" id="MYL34347.1"/>
    </source>
</evidence>
<sequence>MVMVKPKGSTKQWTIKWKIVMLALFSTLIPLLIIGPFMFMYINKLVEDRISSAAENYLSLADNNIDRFVNDIENISNIIFLSNEIQGYLNYDQTSPRLYQLETASRDLLNNITVVSNPFINAIYIGNDQHEFLKVNRGQAQFTDDIYERIQSSSWYPMLENSEWGGTWFEAKDLHLTDDSNTLMYGRVIRDLSSSSTIGYTVISVDKNVFKDMLKGVDSSGTMLIHNGKDPIYYNGGDQIQVEEIERVLGNFQDGNTITHTFDHKKYILTKHENETTNWQMISVIPYQQIIQEFSVIRIVVLAILTLSFILALVVALLISKKITGHIRLLGNVAHKMERREKVEDVGFDQQDEIGEVGARLVSLYNRNQELTTQLYESQIKEKEAELRALQSHINPHFLYNTLNSMYWMALKAKAKPIANMAISLSKLFKLTLNEGNHLTSVKNEIELVRNYLNIQNLRFDNKIDYHIDMEPGLEEQTMIKLLLQPIVENAVHHGIEPKEDPGYIEIRGYTHHQSIVFEVSDNGVGADQDHTFGYGLSNIQERIKLFYGPEYGLKMETMKGKGTKVTLHIGFTQHKTA</sequence>
<dbReference type="Pfam" id="PF06580">
    <property type="entry name" value="His_kinase"/>
    <property type="match status" value="1"/>
</dbReference>
<dbReference type="PANTHER" id="PTHR34220">
    <property type="entry name" value="SENSOR HISTIDINE KINASE YPDA"/>
    <property type="match status" value="1"/>
</dbReference>
<dbReference type="Pfam" id="PF02518">
    <property type="entry name" value="HATPase_c"/>
    <property type="match status" value="1"/>
</dbReference>
<dbReference type="EMBL" id="WMEQ01000008">
    <property type="protein sequence ID" value="MYL34347.1"/>
    <property type="molecule type" value="Genomic_DNA"/>
</dbReference>
<proteinExistence type="predicted"/>
<keyword evidence="1" id="KW-0175">Coiled coil</keyword>
<feature type="domain" description="Histidine kinase/HSP90-like ATPase" evidence="3">
    <location>
        <begin position="479"/>
        <end position="574"/>
    </location>
</feature>
<accession>A0A6I5A0N4</accession>
<dbReference type="InterPro" id="IPR010559">
    <property type="entry name" value="Sig_transdc_His_kin_internal"/>
</dbReference>
<evidence type="ECO:0000256" key="2">
    <source>
        <dbReference type="SAM" id="Phobius"/>
    </source>
</evidence>
<feature type="coiled-coil region" evidence="1">
    <location>
        <begin position="366"/>
        <end position="393"/>
    </location>
</feature>
<dbReference type="AlphaFoldDB" id="A0A6I5A0N4"/>
<dbReference type="SUPFAM" id="SSF55874">
    <property type="entry name" value="ATPase domain of HSP90 chaperone/DNA topoisomerase II/histidine kinase"/>
    <property type="match status" value="1"/>
</dbReference>
<comment type="caution">
    <text evidence="4">The sequence shown here is derived from an EMBL/GenBank/DDBJ whole genome shotgun (WGS) entry which is preliminary data.</text>
</comment>
<keyword evidence="2" id="KW-1133">Transmembrane helix</keyword>
<dbReference type="Proteomes" id="UP000468638">
    <property type="component" value="Unassembled WGS sequence"/>
</dbReference>
<dbReference type="Gene3D" id="6.10.340.10">
    <property type="match status" value="1"/>
</dbReference>
<organism evidence="4 5">
    <name type="scientific">Pontibacillus yanchengensis</name>
    <dbReference type="NCBI Taxonomy" id="462910"/>
    <lineage>
        <taxon>Bacteria</taxon>
        <taxon>Bacillati</taxon>
        <taxon>Bacillota</taxon>
        <taxon>Bacilli</taxon>
        <taxon>Bacillales</taxon>
        <taxon>Bacillaceae</taxon>
        <taxon>Pontibacillus</taxon>
    </lineage>
</organism>
<feature type="transmembrane region" description="Helical" evidence="2">
    <location>
        <begin position="296"/>
        <end position="319"/>
    </location>
</feature>
<dbReference type="InterPro" id="IPR036890">
    <property type="entry name" value="HATPase_C_sf"/>
</dbReference>
<dbReference type="SMART" id="SM00387">
    <property type="entry name" value="HATPase_c"/>
    <property type="match status" value="1"/>
</dbReference>
<evidence type="ECO:0000313" key="5">
    <source>
        <dbReference type="Proteomes" id="UP000468638"/>
    </source>
</evidence>
<dbReference type="InterPro" id="IPR050640">
    <property type="entry name" value="Bact_2-comp_sensor_kinase"/>
</dbReference>
<dbReference type="Gene3D" id="3.30.565.10">
    <property type="entry name" value="Histidine kinase-like ATPase, C-terminal domain"/>
    <property type="match status" value="1"/>
</dbReference>
<keyword evidence="2" id="KW-0812">Transmembrane</keyword>
<evidence type="ECO:0000256" key="1">
    <source>
        <dbReference type="SAM" id="Coils"/>
    </source>
</evidence>
<reference evidence="4 5" key="1">
    <citation type="submission" date="2019-11" db="EMBL/GenBank/DDBJ databases">
        <title>Genome sequences of 17 halophilic strains isolated from different environments.</title>
        <authorList>
            <person name="Furrow R.E."/>
        </authorList>
    </citation>
    <scope>NUCLEOTIDE SEQUENCE [LARGE SCALE GENOMIC DNA]</scope>
    <source>
        <strain evidence="4 5">22514_16_FS</strain>
    </source>
</reference>
<gene>
    <name evidence="4" type="ORF">GLW05_12130</name>
</gene>